<feature type="compositionally biased region" description="Acidic residues" evidence="4">
    <location>
        <begin position="642"/>
        <end position="653"/>
    </location>
</feature>
<evidence type="ECO:0000313" key="6">
    <source>
        <dbReference type="Proteomes" id="UP000799536"/>
    </source>
</evidence>
<reference evidence="5" key="1">
    <citation type="journal article" date="2020" name="Stud. Mycol.">
        <title>101 Dothideomycetes genomes: a test case for predicting lifestyles and emergence of pathogens.</title>
        <authorList>
            <person name="Haridas S."/>
            <person name="Albert R."/>
            <person name="Binder M."/>
            <person name="Bloem J."/>
            <person name="Labutti K."/>
            <person name="Salamov A."/>
            <person name="Andreopoulos B."/>
            <person name="Baker S."/>
            <person name="Barry K."/>
            <person name="Bills G."/>
            <person name="Bluhm B."/>
            <person name="Cannon C."/>
            <person name="Castanera R."/>
            <person name="Culley D."/>
            <person name="Daum C."/>
            <person name="Ezra D."/>
            <person name="Gonzalez J."/>
            <person name="Henrissat B."/>
            <person name="Kuo A."/>
            <person name="Liang C."/>
            <person name="Lipzen A."/>
            <person name="Lutzoni F."/>
            <person name="Magnuson J."/>
            <person name="Mondo S."/>
            <person name="Nolan M."/>
            <person name="Ohm R."/>
            <person name="Pangilinan J."/>
            <person name="Park H.-J."/>
            <person name="Ramirez L."/>
            <person name="Alfaro M."/>
            <person name="Sun H."/>
            <person name="Tritt A."/>
            <person name="Yoshinaga Y."/>
            <person name="Zwiers L.-H."/>
            <person name="Turgeon B."/>
            <person name="Goodwin S."/>
            <person name="Spatafora J."/>
            <person name="Crous P."/>
            <person name="Grigoriev I."/>
        </authorList>
    </citation>
    <scope>NUCLEOTIDE SEQUENCE</scope>
    <source>
        <strain evidence="5">ATCC 74209</strain>
    </source>
</reference>
<protein>
    <submittedName>
        <fullName evidence="5">Ankyrin repeat protein</fullName>
    </submittedName>
</protein>
<dbReference type="EMBL" id="ML993946">
    <property type="protein sequence ID" value="KAF2202189.1"/>
    <property type="molecule type" value="Genomic_DNA"/>
</dbReference>
<evidence type="ECO:0000256" key="1">
    <source>
        <dbReference type="ARBA" id="ARBA00022737"/>
    </source>
</evidence>
<accession>A0A9P4JS07</accession>
<dbReference type="SUPFAM" id="SSF48403">
    <property type="entry name" value="Ankyrin repeat"/>
    <property type="match status" value="2"/>
</dbReference>
<sequence length="1778" mass="201104">MTTPFVLPSIPAKHADFILYIKENAGKHLAELLEPYKQYDAKLREVFAQQPDHPALSDHYLNVVPVYSGQEANLKIHARQLDMESPEEKEKYLMPLTRQERRPDGSPAIVQNLKEFQKNFSLFCESALVDLDWNNVVAAGSSVVTCLLPVPPKYNKSKRSLRKYYHEIIAPASDVDLFLYGLTEEEATKKILQIEESIKNSILAETTTIRTKNAITIASQYPNRHIQIVLRIYKSLSEILTGFDVDCSCAAYDGKNVYASPRALVAYMTQCNTIDLSRRSPSYESRLSKYSHRGFEVHWPILERSRIDPTIFERNFSRTVGLARLLVLERLPSHSDRESYMDSRRKERGRPTVSPRLKFSMRGNIKESHEDEIAEWVEQEDVSDYHTFTVPYGPRFNAKTIEKLLFTKDLLLNAEWNKPEDREVNLHRHPAFFGHTKDIIHDCCGFCPQPKTPEEHDVAEVESKIYVSGEISFIKDNPGRQAIGSFNPITDNDWTEMAYVGNTARLCQAIIDGDLEHVEDWLDQEGADPNCRDYTGRTPLHLATMCSTLEVVAALINHGARLIARLADGRTALHIASARGSVEMVKTLLQKSEANEEEEAKREDARKKARSAARVESTQTKDIKLDDADDMSESSEQPELIDHEDSEDLEDDDQKSTTTGSFLKVKGEEKVADDLIPEDRDEPDIYDVNILQWDTQCSPLHLAILYGHVEVVKELVQTFGADVLLPIKLMVNSYGSKSPRGAILTLALAQYLPLEKAKAMTQTLLELGASSAQADTNQTTALHYISFMQLEVLDTLFQYDAPAAMQAINHLRVTGIYYNTCAQSPLMTAIMGGNSLTARKLLEAGATTSLKFNDWIKAFKAQFANQDVKSNYDVFLRQIDEPITLAVRSDLPDIVLDLLARGVDPNTLSKEAKGMLIDSTNGSTYYGSYLNNDEPGSLLDTVRRKVKDLKRFEEDYLPIEPKPLVNNRVDYLANLTPGSYQHFVAQIQLEKARQNEDGRRREYEKRLENHNSGPGMKEKLEAVKALRAEYEKVESILVDLGAKSFEELHPGKTVESPFQRYNLMSQNLFGFGQGNNPRESELFKVAFNFPRVPNLTAETREAYLKLFQAAWDGDLPTIELLTLSSWGPDNDQTPLKIAVEDDQKYTPFSLAVLRGHFDVATTIVQIAFAQYQCKGKRPKEMYKMISNGDDDYSDEGSEESRSDDDEDDFHPRNIQVHKEIIDHKFTIENVGELSTQVKSDVSPLKLMELPCNVSGYWRIIRNRTLQGGIESPKSETAYPTTLVSWAIATNDMPTFTFLLKLNQEWTRKLHSLDEVSSAIPKISDADFESAMSLGRLQMLTEMIKLTGAGMELESLVKSSKVKLEETPKFYQGLSVHGKKRADWAAAARRTPTPTVTESSPPLLRAAFKGGLESVEWFLSDASARYYREFMEANLSDKHIEHFSSCGGLEKVLSKWLRARRELVIHCAVMAHPSGESHRLIKYLLKTVPESLETKSISGYTPLALAFHLKRLEAARILVDAGADQTIRDNWGNNLLHLVGTSPIRPGESPVDYQAFFDLIDRRLLVPMLSERSAINPGSCTPLARHVYYSQRPDVIEQLLKLAEPTDNKHLELLDGSGHTPIHAAVQHQQLNLLKLMLEHRPDLLYRENATGKTAMEMAEDAYIASRVADVPILPNQFTRMDIREKSPNKFVEEEEESESGVERVWKVCKAFMEKYPGKRRMVSLADANEVANRLATNYRRKSTYLGQNGGNDDESDAEKGLRRMGEDIDEVQQWLYSV</sequence>
<dbReference type="Pfam" id="PF00023">
    <property type="entry name" value="Ank"/>
    <property type="match status" value="2"/>
</dbReference>
<evidence type="ECO:0000256" key="4">
    <source>
        <dbReference type="SAM" id="MobiDB-lite"/>
    </source>
</evidence>
<keyword evidence="6" id="KW-1185">Reference proteome</keyword>
<dbReference type="PANTHER" id="PTHR24198:SF165">
    <property type="entry name" value="ANKYRIN REPEAT-CONTAINING PROTEIN-RELATED"/>
    <property type="match status" value="1"/>
</dbReference>
<feature type="region of interest" description="Disordered" evidence="4">
    <location>
        <begin position="590"/>
        <end position="663"/>
    </location>
</feature>
<gene>
    <name evidence="5" type="ORF">GQ43DRAFT_480096</name>
</gene>
<feature type="region of interest" description="Disordered" evidence="4">
    <location>
        <begin position="1184"/>
        <end position="1210"/>
    </location>
</feature>
<dbReference type="InterPro" id="IPR002110">
    <property type="entry name" value="Ankyrin_rpt"/>
</dbReference>
<dbReference type="SMART" id="SM00248">
    <property type="entry name" value="ANK"/>
    <property type="match status" value="10"/>
</dbReference>
<dbReference type="Pfam" id="PF12796">
    <property type="entry name" value="Ank_2"/>
    <property type="match status" value="1"/>
</dbReference>
<feature type="compositionally biased region" description="Acidic residues" evidence="4">
    <location>
        <begin position="1188"/>
        <end position="1208"/>
    </location>
</feature>
<dbReference type="PANTHER" id="PTHR24198">
    <property type="entry name" value="ANKYRIN REPEAT AND PROTEIN KINASE DOMAIN-CONTAINING PROTEIN"/>
    <property type="match status" value="1"/>
</dbReference>
<keyword evidence="3" id="KW-0175">Coiled coil</keyword>
<keyword evidence="2" id="KW-0040">ANK repeat</keyword>
<feature type="coiled-coil region" evidence="3">
    <location>
        <begin position="1016"/>
        <end position="1043"/>
    </location>
</feature>
<dbReference type="OrthoDB" id="539213at2759"/>
<dbReference type="Proteomes" id="UP000799536">
    <property type="component" value="Unassembled WGS sequence"/>
</dbReference>
<name>A0A9P4JS07_9PLEO</name>
<comment type="caution">
    <text evidence="5">The sequence shown here is derived from an EMBL/GenBank/DDBJ whole genome shotgun (WGS) entry which is preliminary data.</text>
</comment>
<dbReference type="Gene3D" id="1.25.40.20">
    <property type="entry name" value="Ankyrin repeat-containing domain"/>
    <property type="match status" value="4"/>
</dbReference>
<evidence type="ECO:0000313" key="5">
    <source>
        <dbReference type="EMBL" id="KAF2202189.1"/>
    </source>
</evidence>
<keyword evidence="1" id="KW-0677">Repeat</keyword>
<proteinExistence type="predicted"/>
<organism evidence="5 6">
    <name type="scientific">Delitschia confertaspora ATCC 74209</name>
    <dbReference type="NCBI Taxonomy" id="1513339"/>
    <lineage>
        <taxon>Eukaryota</taxon>
        <taxon>Fungi</taxon>
        <taxon>Dikarya</taxon>
        <taxon>Ascomycota</taxon>
        <taxon>Pezizomycotina</taxon>
        <taxon>Dothideomycetes</taxon>
        <taxon>Pleosporomycetidae</taxon>
        <taxon>Pleosporales</taxon>
        <taxon>Delitschiaceae</taxon>
        <taxon>Delitschia</taxon>
    </lineage>
</organism>
<dbReference type="InterPro" id="IPR036770">
    <property type="entry name" value="Ankyrin_rpt-contain_sf"/>
</dbReference>
<evidence type="ECO:0000256" key="2">
    <source>
        <dbReference type="ARBA" id="ARBA00023043"/>
    </source>
</evidence>
<evidence type="ECO:0000256" key="3">
    <source>
        <dbReference type="SAM" id="Coils"/>
    </source>
</evidence>